<gene>
    <name evidence="2" type="ORF">ETSY2_09805</name>
</gene>
<protein>
    <recommendedName>
        <fullName evidence="1">Beta-lactamase-related domain-containing protein</fullName>
    </recommendedName>
</protein>
<sequence>MASEAVRRLIEFVQPIQKRHHLPWVQMALVRRHGEMEAVELPATEKTQPFQPGDFHIYPIACLTKLVTSLAVLRLRDQGHIALDDKLSAFLPEVVRPTYDPRLAAVTVRQLLSHTSGLPFGGYDCQRRDESDPAHLFSWARLFSTPGERVKYSDVGYITLGHIIEAVTGHAVASHLKEDIVRPLGLNASGFQLAECDDQALLAREMPGYHG</sequence>
<evidence type="ECO:0000259" key="1">
    <source>
        <dbReference type="Pfam" id="PF00144"/>
    </source>
</evidence>
<dbReference type="Proteomes" id="UP000019140">
    <property type="component" value="Unassembled WGS sequence"/>
</dbReference>
<dbReference type="SUPFAM" id="SSF56601">
    <property type="entry name" value="beta-lactamase/transpeptidase-like"/>
    <property type="match status" value="1"/>
</dbReference>
<evidence type="ECO:0000313" key="2">
    <source>
        <dbReference type="EMBL" id="ETX07683.1"/>
    </source>
</evidence>
<dbReference type="InterPro" id="IPR012338">
    <property type="entry name" value="Beta-lactam/transpept-like"/>
</dbReference>
<proteinExistence type="predicted"/>
<dbReference type="EMBL" id="AZHX01000396">
    <property type="protein sequence ID" value="ETX07683.1"/>
    <property type="molecule type" value="Genomic_DNA"/>
</dbReference>
<accession>W4MBU6</accession>
<dbReference type="InterPro" id="IPR001466">
    <property type="entry name" value="Beta-lactam-related"/>
</dbReference>
<dbReference type="HOGENOM" id="CLU_1303037_0_0_7"/>
<reference evidence="2 3" key="1">
    <citation type="journal article" date="2014" name="Nature">
        <title>An environmental bacterial taxon with a large and distinct metabolic repertoire.</title>
        <authorList>
            <person name="Wilson M.C."/>
            <person name="Mori T."/>
            <person name="Ruckert C."/>
            <person name="Uria A.R."/>
            <person name="Helf M.J."/>
            <person name="Takada K."/>
            <person name="Gernert C."/>
            <person name="Steffens U.A."/>
            <person name="Heycke N."/>
            <person name="Schmitt S."/>
            <person name="Rinke C."/>
            <person name="Helfrich E.J."/>
            <person name="Brachmann A.O."/>
            <person name="Gurgui C."/>
            <person name="Wakimoto T."/>
            <person name="Kracht M."/>
            <person name="Crusemann M."/>
            <person name="Hentschel U."/>
            <person name="Abe I."/>
            <person name="Matsunaga S."/>
            <person name="Kalinowski J."/>
            <person name="Takeyama H."/>
            <person name="Piel J."/>
        </authorList>
    </citation>
    <scope>NUCLEOTIDE SEQUENCE [LARGE SCALE GENOMIC DNA]</scope>
    <source>
        <strain evidence="3">TSY2</strain>
    </source>
</reference>
<dbReference type="PANTHER" id="PTHR43283">
    <property type="entry name" value="BETA-LACTAMASE-RELATED"/>
    <property type="match status" value="1"/>
</dbReference>
<dbReference type="Pfam" id="PF00144">
    <property type="entry name" value="Beta-lactamase"/>
    <property type="match status" value="1"/>
</dbReference>
<evidence type="ECO:0000313" key="3">
    <source>
        <dbReference type="Proteomes" id="UP000019140"/>
    </source>
</evidence>
<feature type="domain" description="Beta-lactamase-related" evidence="1">
    <location>
        <begin position="11"/>
        <end position="198"/>
    </location>
</feature>
<organism evidence="2 3">
    <name type="scientific">Candidatus Entotheonella gemina</name>
    <dbReference type="NCBI Taxonomy" id="1429439"/>
    <lineage>
        <taxon>Bacteria</taxon>
        <taxon>Pseudomonadati</taxon>
        <taxon>Nitrospinota/Tectimicrobiota group</taxon>
        <taxon>Candidatus Tectimicrobiota</taxon>
        <taxon>Candidatus Entotheonellia</taxon>
        <taxon>Candidatus Entotheonellales</taxon>
        <taxon>Candidatus Entotheonellaceae</taxon>
        <taxon>Candidatus Entotheonella</taxon>
    </lineage>
</organism>
<dbReference type="InterPro" id="IPR050789">
    <property type="entry name" value="Diverse_Enzym_Activities"/>
</dbReference>
<comment type="caution">
    <text evidence="2">The sequence shown here is derived from an EMBL/GenBank/DDBJ whole genome shotgun (WGS) entry which is preliminary data.</text>
</comment>
<name>W4MBU6_9BACT</name>
<dbReference type="AlphaFoldDB" id="W4MBU6"/>
<dbReference type="Gene3D" id="3.40.710.10">
    <property type="entry name" value="DD-peptidase/beta-lactamase superfamily"/>
    <property type="match status" value="1"/>
</dbReference>
<keyword evidence="3" id="KW-1185">Reference proteome</keyword>